<protein>
    <recommendedName>
        <fullName evidence="4">DUF2627 domain-containing protein</fullName>
    </recommendedName>
</protein>
<dbReference type="AlphaFoldDB" id="A0A172TQE7"/>
<keyword evidence="1" id="KW-0472">Membrane</keyword>
<evidence type="ECO:0000313" key="3">
    <source>
        <dbReference type="Proteomes" id="UP000076927"/>
    </source>
</evidence>
<dbReference type="InterPro" id="IPR020138">
    <property type="entry name" value="Uncharacterised_YqzF"/>
</dbReference>
<feature type="transmembrane region" description="Helical" evidence="1">
    <location>
        <begin position="53"/>
        <end position="73"/>
    </location>
</feature>
<evidence type="ECO:0008006" key="4">
    <source>
        <dbReference type="Google" id="ProtNLM"/>
    </source>
</evidence>
<dbReference type="EMBL" id="CP011388">
    <property type="protein sequence ID" value="ANE49037.1"/>
    <property type="molecule type" value="Genomic_DNA"/>
</dbReference>
<keyword evidence="1" id="KW-1133">Transmembrane helix</keyword>
<dbReference type="OrthoDB" id="2989757at2"/>
<organism evidence="2 3">
    <name type="scientific">Paenibacillus swuensis</name>
    <dbReference type="NCBI Taxonomy" id="1178515"/>
    <lineage>
        <taxon>Bacteria</taxon>
        <taxon>Bacillati</taxon>
        <taxon>Bacillota</taxon>
        <taxon>Bacilli</taxon>
        <taxon>Bacillales</taxon>
        <taxon>Paenibacillaceae</taxon>
        <taxon>Paenibacillus</taxon>
    </lineage>
</organism>
<sequence length="93" mass="10695">MKLKIARFIAILILVIPGVLATFGFLHMKDAVFLFFSQFGESGAEPSFRWGKFMLGFVEFAAGVGFIGGWIFFRDRKRNYVAPRFKVKKKRPQ</sequence>
<reference evidence="2 3" key="1">
    <citation type="submission" date="2015-01" db="EMBL/GenBank/DDBJ databases">
        <title>Paenibacillus swuensis/DY6/whole genome sequencing.</title>
        <authorList>
            <person name="Kim M.K."/>
            <person name="Srinivasan S."/>
            <person name="Lee J.-J."/>
        </authorList>
    </citation>
    <scope>NUCLEOTIDE SEQUENCE [LARGE SCALE GENOMIC DNA]</scope>
    <source>
        <strain evidence="2 3">DY6</strain>
    </source>
</reference>
<gene>
    <name evidence="2" type="ORF">SY83_19080</name>
</gene>
<dbReference type="PATRIC" id="fig|1178515.4.peg.3856"/>
<proteinExistence type="predicted"/>
<dbReference type="KEGG" id="pswu:SY83_19080"/>
<dbReference type="STRING" id="1178515.SY83_19080"/>
<dbReference type="Proteomes" id="UP000076927">
    <property type="component" value="Chromosome"/>
</dbReference>
<dbReference type="Pfam" id="PF11118">
    <property type="entry name" value="DUF2627"/>
    <property type="match status" value="1"/>
</dbReference>
<accession>A0A172TQE7</accession>
<dbReference type="RefSeq" id="WP_068611212.1">
    <property type="nucleotide sequence ID" value="NZ_CP011388.1"/>
</dbReference>
<name>A0A172TQE7_9BACL</name>
<keyword evidence="3" id="KW-1185">Reference proteome</keyword>
<evidence type="ECO:0000313" key="2">
    <source>
        <dbReference type="EMBL" id="ANE49037.1"/>
    </source>
</evidence>
<evidence type="ECO:0000256" key="1">
    <source>
        <dbReference type="SAM" id="Phobius"/>
    </source>
</evidence>
<keyword evidence="1" id="KW-0812">Transmembrane</keyword>